<evidence type="ECO:0000313" key="3">
    <source>
        <dbReference type="Proteomes" id="UP001458880"/>
    </source>
</evidence>
<feature type="region of interest" description="Disordered" evidence="1">
    <location>
        <begin position="1"/>
        <end position="26"/>
    </location>
</feature>
<sequence length="419" mass="46923">MGYNTRENSKSGDSSKKIEGNKSTDKSKIVRNDDELIKLISEAVLKSVAPLVEEISLLKNEISYLRTKLEVQWNSVNDTISNCYLNISSSSAETVVESNFSFSEAVKKQKKLKNKPVVSSVFEQKRSSKAIMGFNSAAQADFASTDSRLWIYVGRCKPDVTAEQIKSYLEKQSPGYKFDVMKLISKGFNSSFRISADVSLKDVIYSRIINQCSIQIQSNITNALNCNAGSSSQINLDEAPSESDKLLQSNFSLLFLNIRSLRNKYLPLDVFLSDISPHIFCVADHGLTCDEIKLFKISNYNLINSFCRSDFCGGGVAIFASNELNVSIREIAFPIPRIEKHLEYSIAEFVIENSVDRKGKKRRQINSLYIEVEEKRGERRKNKKRSKEETGISAEGCGTAAGYPGDNGKIRNGRKRKQG</sequence>
<protein>
    <submittedName>
        <fullName evidence="2">Uncharacterized protein</fullName>
    </submittedName>
</protein>
<proteinExistence type="predicted"/>
<dbReference type="InterPro" id="IPR036691">
    <property type="entry name" value="Endo/exonu/phosph_ase_sf"/>
</dbReference>
<dbReference type="AlphaFoldDB" id="A0AAW1IEP9"/>
<keyword evidence="3" id="KW-1185">Reference proteome</keyword>
<feature type="region of interest" description="Disordered" evidence="1">
    <location>
        <begin position="375"/>
        <end position="419"/>
    </location>
</feature>
<comment type="caution">
    <text evidence="2">The sequence shown here is derived from an EMBL/GenBank/DDBJ whole genome shotgun (WGS) entry which is preliminary data.</text>
</comment>
<organism evidence="2 3">
    <name type="scientific">Popillia japonica</name>
    <name type="common">Japanese beetle</name>
    <dbReference type="NCBI Taxonomy" id="7064"/>
    <lineage>
        <taxon>Eukaryota</taxon>
        <taxon>Metazoa</taxon>
        <taxon>Ecdysozoa</taxon>
        <taxon>Arthropoda</taxon>
        <taxon>Hexapoda</taxon>
        <taxon>Insecta</taxon>
        <taxon>Pterygota</taxon>
        <taxon>Neoptera</taxon>
        <taxon>Endopterygota</taxon>
        <taxon>Coleoptera</taxon>
        <taxon>Polyphaga</taxon>
        <taxon>Scarabaeiformia</taxon>
        <taxon>Scarabaeidae</taxon>
        <taxon>Rutelinae</taxon>
        <taxon>Popillia</taxon>
    </lineage>
</organism>
<reference evidence="2 3" key="1">
    <citation type="journal article" date="2024" name="BMC Genomics">
        <title>De novo assembly and annotation of Popillia japonica's genome with initial clues to its potential as an invasive pest.</title>
        <authorList>
            <person name="Cucini C."/>
            <person name="Boschi S."/>
            <person name="Funari R."/>
            <person name="Cardaioli E."/>
            <person name="Iannotti N."/>
            <person name="Marturano G."/>
            <person name="Paoli F."/>
            <person name="Bruttini M."/>
            <person name="Carapelli A."/>
            <person name="Frati F."/>
            <person name="Nardi F."/>
        </authorList>
    </citation>
    <scope>NUCLEOTIDE SEQUENCE [LARGE SCALE GENOMIC DNA]</scope>
    <source>
        <strain evidence="2">DMR45628</strain>
    </source>
</reference>
<accession>A0AAW1IEP9</accession>
<dbReference type="Gene3D" id="3.60.10.10">
    <property type="entry name" value="Endonuclease/exonuclease/phosphatase"/>
    <property type="match status" value="1"/>
</dbReference>
<name>A0AAW1IEP9_POPJA</name>
<feature type="compositionally biased region" description="Basic and acidic residues" evidence="1">
    <location>
        <begin position="7"/>
        <end position="26"/>
    </location>
</feature>
<evidence type="ECO:0000313" key="2">
    <source>
        <dbReference type="EMBL" id="KAK9687885.1"/>
    </source>
</evidence>
<dbReference type="EMBL" id="JASPKY010000616">
    <property type="protein sequence ID" value="KAK9687885.1"/>
    <property type="molecule type" value="Genomic_DNA"/>
</dbReference>
<gene>
    <name evidence="2" type="ORF">QE152_g35937</name>
</gene>
<evidence type="ECO:0000256" key="1">
    <source>
        <dbReference type="SAM" id="MobiDB-lite"/>
    </source>
</evidence>
<dbReference type="Proteomes" id="UP001458880">
    <property type="component" value="Unassembled WGS sequence"/>
</dbReference>